<organism evidence="11 12">
    <name type="scientific">Egicoccus halophilus</name>
    <dbReference type="NCBI Taxonomy" id="1670830"/>
    <lineage>
        <taxon>Bacteria</taxon>
        <taxon>Bacillati</taxon>
        <taxon>Actinomycetota</taxon>
        <taxon>Nitriliruptoria</taxon>
        <taxon>Egicoccales</taxon>
        <taxon>Egicoccaceae</taxon>
        <taxon>Egicoccus</taxon>
    </lineage>
</organism>
<dbReference type="SUPFAM" id="SSF51735">
    <property type="entry name" value="NAD(P)-binding Rossmann-fold domains"/>
    <property type="match status" value="1"/>
</dbReference>
<evidence type="ECO:0000256" key="4">
    <source>
        <dbReference type="ARBA" id="ARBA00058118"/>
    </source>
</evidence>
<keyword evidence="3 5" id="KW-0560">Oxidoreductase</keyword>
<dbReference type="Proteomes" id="UP000650511">
    <property type="component" value="Unassembled WGS sequence"/>
</dbReference>
<dbReference type="NCBIfam" id="TIGR00112">
    <property type="entry name" value="proC"/>
    <property type="match status" value="1"/>
</dbReference>
<evidence type="ECO:0000259" key="10">
    <source>
        <dbReference type="Pfam" id="PF14748"/>
    </source>
</evidence>
<dbReference type="InterPro" id="IPR029036">
    <property type="entry name" value="P5CR_dimer"/>
</dbReference>
<comment type="pathway">
    <text evidence="5 8">Amino-acid biosynthesis; L-proline biosynthesis; L-proline from L-glutamate 5-semialdehyde: step 1/1.</text>
</comment>
<comment type="catalytic activity">
    <reaction evidence="5">
        <text>L-proline + NAD(+) = (S)-1-pyrroline-5-carboxylate + NADH + 2 H(+)</text>
        <dbReference type="Rhea" id="RHEA:14105"/>
        <dbReference type="ChEBI" id="CHEBI:15378"/>
        <dbReference type="ChEBI" id="CHEBI:17388"/>
        <dbReference type="ChEBI" id="CHEBI:57540"/>
        <dbReference type="ChEBI" id="CHEBI:57945"/>
        <dbReference type="ChEBI" id="CHEBI:60039"/>
        <dbReference type="EC" id="1.5.1.2"/>
    </reaction>
</comment>
<comment type="catalytic activity">
    <reaction evidence="5 8">
        <text>L-proline + NADP(+) = (S)-1-pyrroline-5-carboxylate + NADPH + 2 H(+)</text>
        <dbReference type="Rhea" id="RHEA:14109"/>
        <dbReference type="ChEBI" id="CHEBI:15378"/>
        <dbReference type="ChEBI" id="CHEBI:17388"/>
        <dbReference type="ChEBI" id="CHEBI:57783"/>
        <dbReference type="ChEBI" id="CHEBI:58349"/>
        <dbReference type="ChEBI" id="CHEBI:60039"/>
        <dbReference type="EC" id="1.5.1.2"/>
    </reaction>
</comment>
<evidence type="ECO:0000256" key="1">
    <source>
        <dbReference type="ARBA" id="ARBA00005525"/>
    </source>
</evidence>
<evidence type="ECO:0000256" key="6">
    <source>
        <dbReference type="NCBIfam" id="TIGR00112"/>
    </source>
</evidence>
<dbReference type="InterPro" id="IPR053790">
    <property type="entry name" value="P5CR-like_CS"/>
</dbReference>
<dbReference type="EC" id="1.5.1.2" evidence="5 6"/>
<proteinExistence type="inferred from homology"/>
<dbReference type="HAMAP" id="MF_01925">
    <property type="entry name" value="P5C_reductase"/>
    <property type="match status" value="1"/>
</dbReference>
<dbReference type="SUPFAM" id="SSF48179">
    <property type="entry name" value="6-phosphogluconate dehydrogenase C-terminal domain-like"/>
    <property type="match status" value="1"/>
</dbReference>
<keyword evidence="12" id="KW-1185">Reference proteome</keyword>
<name>A0A8J3AGB1_9ACTN</name>
<dbReference type="InterPro" id="IPR000304">
    <property type="entry name" value="Pyrroline-COOH_reductase"/>
</dbReference>
<evidence type="ECO:0000256" key="3">
    <source>
        <dbReference type="ARBA" id="ARBA00023002"/>
    </source>
</evidence>
<feature type="binding site" evidence="7">
    <location>
        <begin position="70"/>
        <end position="73"/>
    </location>
    <ligand>
        <name>NADP(+)</name>
        <dbReference type="ChEBI" id="CHEBI:58349"/>
    </ligand>
</feature>
<evidence type="ECO:0000313" key="11">
    <source>
        <dbReference type="EMBL" id="GGI07628.1"/>
    </source>
</evidence>
<dbReference type="PROSITE" id="PS00521">
    <property type="entry name" value="P5CR"/>
    <property type="match status" value="1"/>
</dbReference>
<dbReference type="FunFam" id="1.10.3730.10:FF:000001">
    <property type="entry name" value="Pyrroline-5-carboxylate reductase"/>
    <property type="match status" value="1"/>
</dbReference>
<comment type="caution">
    <text evidence="11">The sequence shown here is derived from an EMBL/GenBank/DDBJ whole genome shotgun (WGS) entry which is preliminary data.</text>
</comment>
<feature type="binding site" evidence="7">
    <location>
        <begin position="8"/>
        <end position="13"/>
    </location>
    <ligand>
        <name>NADP(+)</name>
        <dbReference type="ChEBI" id="CHEBI:58349"/>
    </ligand>
</feature>
<evidence type="ECO:0000256" key="8">
    <source>
        <dbReference type="RuleBase" id="RU003903"/>
    </source>
</evidence>
<dbReference type="OrthoDB" id="9805754at2"/>
<feature type="domain" description="Pyrroline-5-carboxylate reductase dimerisation" evidence="10">
    <location>
        <begin position="162"/>
        <end position="266"/>
    </location>
</feature>
<evidence type="ECO:0000256" key="5">
    <source>
        <dbReference type="HAMAP-Rule" id="MF_01925"/>
    </source>
</evidence>
<reference evidence="11" key="2">
    <citation type="submission" date="2020-09" db="EMBL/GenBank/DDBJ databases">
        <authorList>
            <person name="Sun Q."/>
            <person name="Zhou Y."/>
        </authorList>
    </citation>
    <scope>NUCLEOTIDE SEQUENCE</scope>
    <source>
        <strain evidence="11">CGMCC 1.14988</strain>
    </source>
</reference>
<keyword evidence="5 8" id="KW-0028">Amino-acid biosynthesis</keyword>
<dbReference type="InterPro" id="IPR028939">
    <property type="entry name" value="P5C_Rdtase_cat_N"/>
</dbReference>
<dbReference type="EMBL" id="BMHA01000009">
    <property type="protein sequence ID" value="GGI07628.1"/>
    <property type="molecule type" value="Genomic_DNA"/>
</dbReference>
<keyword evidence="2 5" id="KW-0521">NADP</keyword>
<keyword evidence="5" id="KW-0963">Cytoplasm</keyword>
<dbReference type="UniPathway" id="UPA00098">
    <property type="reaction ID" value="UER00361"/>
</dbReference>
<accession>A0A8J3AGB1</accession>
<dbReference type="AlphaFoldDB" id="A0A8J3AGB1"/>
<dbReference type="Pfam" id="PF14748">
    <property type="entry name" value="P5CR_dimer"/>
    <property type="match status" value="1"/>
</dbReference>
<comment type="function">
    <text evidence="4 5">Catalyzes the reduction of 1-pyrroline-5-carboxylate (PCA) to L-proline.</text>
</comment>
<dbReference type="InterPro" id="IPR036291">
    <property type="entry name" value="NAD(P)-bd_dom_sf"/>
</dbReference>
<dbReference type="Pfam" id="PF03807">
    <property type="entry name" value="F420_oxidored"/>
    <property type="match status" value="1"/>
</dbReference>
<dbReference type="InterPro" id="IPR008927">
    <property type="entry name" value="6-PGluconate_DH-like_C_sf"/>
</dbReference>
<comment type="similarity">
    <text evidence="1 5 8">Belongs to the pyrroline-5-carboxylate reductase family.</text>
</comment>
<dbReference type="Gene3D" id="3.40.50.720">
    <property type="entry name" value="NAD(P)-binding Rossmann-like Domain"/>
    <property type="match status" value="1"/>
</dbReference>
<comment type="subcellular location">
    <subcellularLocation>
        <location evidence="5">Cytoplasm</location>
    </subcellularLocation>
</comment>
<dbReference type="RefSeq" id="WP_130651131.1">
    <property type="nucleotide sequence ID" value="NZ_BMHA01000009.1"/>
</dbReference>
<keyword evidence="5 8" id="KW-0641">Proline biosynthesis</keyword>
<evidence type="ECO:0000256" key="7">
    <source>
        <dbReference type="PIRSR" id="PIRSR000193-1"/>
    </source>
</evidence>
<reference evidence="11" key="1">
    <citation type="journal article" date="2014" name="Int. J. Syst. Evol. Microbiol.">
        <title>Complete genome sequence of Corynebacterium casei LMG S-19264T (=DSM 44701T), isolated from a smear-ripened cheese.</title>
        <authorList>
            <consortium name="US DOE Joint Genome Institute (JGI-PGF)"/>
            <person name="Walter F."/>
            <person name="Albersmeier A."/>
            <person name="Kalinowski J."/>
            <person name="Ruckert C."/>
        </authorList>
    </citation>
    <scope>NUCLEOTIDE SEQUENCE</scope>
    <source>
        <strain evidence="11">CGMCC 1.14988</strain>
    </source>
</reference>
<dbReference type="GO" id="GO:0005737">
    <property type="term" value="C:cytoplasm"/>
    <property type="evidence" value="ECO:0007669"/>
    <property type="project" value="UniProtKB-SubCell"/>
</dbReference>
<dbReference type="PIRSF" id="PIRSF000193">
    <property type="entry name" value="Pyrrol-5-carb_rd"/>
    <property type="match status" value="1"/>
</dbReference>
<gene>
    <name evidence="5 11" type="primary">proC</name>
    <name evidence="11" type="ORF">GCM10011354_25040</name>
</gene>
<dbReference type="PANTHER" id="PTHR11645:SF0">
    <property type="entry name" value="PYRROLINE-5-CARBOXYLATE REDUCTASE 3"/>
    <property type="match status" value="1"/>
</dbReference>
<dbReference type="Gene3D" id="1.10.3730.10">
    <property type="entry name" value="ProC C-terminal domain-like"/>
    <property type="match status" value="1"/>
</dbReference>
<dbReference type="PANTHER" id="PTHR11645">
    <property type="entry name" value="PYRROLINE-5-CARBOXYLATE REDUCTASE"/>
    <property type="match status" value="1"/>
</dbReference>
<dbReference type="GO" id="GO:0004735">
    <property type="term" value="F:pyrroline-5-carboxylate reductase activity"/>
    <property type="evidence" value="ECO:0007669"/>
    <property type="project" value="UniProtKB-UniRule"/>
</dbReference>
<feature type="domain" description="Pyrroline-5-carboxylate reductase catalytic N-terminal" evidence="9">
    <location>
        <begin position="5"/>
        <end position="99"/>
    </location>
</feature>
<evidence type="ECO:0000256" key="2">
    <source>
        <dbReference type="ARBA" id="ARBA00022857"/>
    </source>
</evidence>
<dbReference type="GO" id="GO:0055129">
    <property type="term" value="P:L-proline biosynthetic process"/>
    <property type="evidence" value="ECO:0007669"/>
    <property type="project" value="UniProtKB-UniRule"/>
</dbReference>
<sequence>MDGTLAIIGTGRLGEALLRGLLSSGWITPSQVVATARREERCAELADAHGVKATTDNRAAIEVADVVLLALKPQAMLGVVGAVADAFHPEQTVISVAAGTPTSALQDATPEGIPIVRVMTNTPVQVDEAMSVVSGGTHAGERDLALAEEIFSHVGRVVRMPEEHLDSVTALSGSGPAYFFLLAEAMIDAGILLGLPRDVSSELIIQTMVGSAKMLRDTGRHPVELREMVTSPGGTTIAAIRQLEASRVRAAFLDAIEAAKLRGEQLARGE</sequence>
<evidence type="ECO:0000313" key="12">
    <source>
        <dbReference type="Proteomes" id="UP000650511"/>
    </source>
</evidence>
<evidence type="ECO:0000259" key="9">
    <source>
        <dbReference type="Pfam" id="PF03807"/>
    </source>
</evidence>
<protein>
    <recommendedName>
        <fullName evidence="5 6">Pyrroline-5-carboxylate reductase</fullName>
        <shortName evidence="5">P5C reductase</shortName>
        <shortName evidence="5">P5CR</shortName>
        <ecNumber evidence="5 6">1.5.1.2</ecNumber>
    </recommendedName>
    <alternativeName>
        <fullName evidence="5">PCA reductase</fullName>
    </alternativeName>
</protein>
<feature type="binding site" evidence="7">
    <location>
        <position position="57"/>
    </location>
    <ligand>
        <name>NADPH</name>
        <dbReference type="ChEBI" id="CHEBI:57783"/>
    </ligand>
</feature>